<dbReference type="EMBL" id="ABLTIR010000086">
    <property type="protein sequence ID" value="EKZ1928170.1"/>
    <property type="molecule type" value="Genomic_DNA"/>
</dbReference>
<dbReference type="RefSeq" id="WP_005409807.1">
    <property type="nucleotide sequence ID" value="NZ_AP021908.1"/>
</dbReference>
<comment type="caution">
    <text evidence="2">The sequence shown here is derived from an EMBL/GenBank/DDBJ whole genome shotgun (WGS) entry which is preliminary data.</text>
</comment>
<sequence>MSYKILYITLRRLIGERDVAGLRSQLLQHGPVMFARSLSLGSPRVVADALSLLPISERITVLRHLPYPLRDAMKPLCIGGSQRLHMQPWSPAVLAMRHA</sequence>
<name>A0A0F5ZNQ7_STEMA</name>
<dbReference type="PATRIC" id="fig|40324.63.peg.4047"/>
<evidence type="ECO:0000313" key="2">
    <source>
        <dbReference type="EMBL" id="KKD57284.1"/>
    </source>
</evidence>
<organism evidence="2 3">
    <name type="scientific">Stenotrophomonas maltophilia</name>
    <name type="common">Pseudomonas maltophilia</name>
    <name type="synonym">Xanthomonas maltophilia</name>
    <dbReference type="NCBI Taxonomy" id="40324"/>
    <lineage>
        <taxon>Bacteria</taxon>
        <taxon>Pseudomonadati</taxon>
        <taxon>Pseudomonadota</taxon>
        <taxon>Gammaproteobacteria</taxon>
        <taxon>Lysobacterales</taxon>
        <taxon>Lysobacteraceae</taxon>
        <taxon>Stenotrophomonas</taxon>
        <taxon>Stenotrophomonas maltophilia group</taxon>
    </lineage>
</organism>
<dbReference type="AlphaFoldDB" id="A0A0F5ZNQ7"/>
<reference evidence="2 3" key="1">
    <citation type="submission" date="2015-03" db="EMBL/GenBank/DDBJ databases">
        <title>Draft genome of Stenotrophomonas maltophila isolated from urine specimen.</title>
        <authorList>
            <person name="Murugan N."/>
            <person name="Malathi J."/>
            <person name="Umashankar V."/>
            <person name="Madhavan H."/>
        </authorList>
    </citation>
    <scope>NUCLEOTIDE SEQUENCE [LARGE SCALE GENOMIC DNA]</scope>
    <source>
        <strain evidence="2 3">JMNMN1</strain>
    </source>
</reference>
<dbReference type="SUPFAM" id="SSF158791">
    <property type="entry name" value="MgtE N-terminal domain-like"/>
    <property type="match status" value="1"/>
</dbReference>
<dbReference type="Proteomes" id="UP001225498">
    <property type="component" value="Unassembled WGS sequence"/>
</dbReference>
<evidence type="ECO:0000313" key="1">
    <source>
        <dbReference type="EMBL" id="EKZ1928170.1"/>
    </source>
</evidence>
<dbReference type="Proteomes" id="UP000243478">
    <property type="component" value="Unassembled WGS sequence"/>
</dbReference>
<reference evidence="1" key="2">
    <citation type="submission" date="2023-08" db="EMBL/GenBank/DDBJ databases">
        <authorList>
            <consortium name="Clinical and Environmental Microbiology Branch: Whole genome sequencing antimicrobial resistance pathogens in the healthcare setting"/>
        </authorList>
    </citation>
    <scope>NUCLEOTIDE SEQUENCE</scope>
    <source>
        <strain evidence="1">2023CJ-00293</strain>
    </source>
</reference>
<proteinExistence type="predicted"/>
<evidence type="ECO:0000313" key="3">
    <source>
        <dbReference type="Proteomes" id="UP000243478"/>
    </source>
</evidence>
<dbReference type="EMBL" id="JZRZ01000018">
    <property type="protein sequence ID" value="KKD57284.1"/>
    <property type="molecule type" value="Genomic_DNA"/>
</dbReference>
<protein>
    <submittedName>
        <fullName evidence="2">Uncharacterized protein</fullName>
    </submittedName>
</protein>
<accession>A0A0F5ZNQ7</accession>
<gene>
    <name evidence="1" type="ORF">REH87_003211</name>
    <name evidence="2" type="ORF">VM57_10955</name>
</gene>